<reference evidence="1 2" key="1">
    <citation type="submission" date="2018-11" db="EMBL/GenBank/DDBJ databases">
        <title>Genomic Encyclopedia of Type Strains, Phase IV (KMG-IV): sequencing the most valuable type-strain genomes for metagenomic binning, comparative biology and taxonomic classification.</title>
        <authorList>
            <person name="Goeker M."/>
        </authorList>
    </citation>
    <scope>NUCLEOTIDE SEQUENCE [LARGE SCALE GENOMIC DNA]</scope>
    <source>
        <strain evidence="1 2">DSM 102936</strain>
    </source>
</reference>
<evidence type="ECO:0000313" key="2">
    <source>
        <dbReference type="Proteomes" id="UP000282654"/>
    </source>
</evidence>
<dbReference type="Pfam" id="PF14385">
    <property type="entry name" value="DUF4416"/>
    <property type="match status" value="1"/>
</dbReference>
<dbReference type="Proteomes" id="UP000282654">
    <property type="component" value="Unassembled WGS sequence"/>
</dbReference>
<dbReference type="InterPro" id="IPR025529">
    <property type="entry name" value="DUF4416"/>
</dbReference>
<dbReference type="RefSeq" id="WP_170157637.1">
    <property type="nucleotide sequence ID" value="NZ_RKRE01000001.1"/>
</dbReference>
<dbReference type="EMBL" id="RKRE01000001">
    <property type="protein sequence ID" value="RPF49265.1"/>
    <property type="molecule type" value="Genomic_DNA"/>
</dbReference>
<gene>
    <name evidence="1" type="ORF">EDD75_0069</name>
</gene>
<protein>
    <submittedName>
        <fullName evidence="1">Uncharacterized protein DUF4416</fullName>
    </submittedName>
</protein>
<organism evidence="1 2">
    <name type="scientific">Thermodesulfitimonas autotrophica</name>
    <dbReference type="NCBI Taxonomy" id="1894989"/>
    <lineage>
        <taxon>Bacteria</taxon>
        <taxon>Bacillati</taxon>
        <taxon>Bacillota</taxon>
        <taxon>Clostridia</taxon>
        <taxon>Thermoanaerobacterales</taxon>
        <taxon>Thermoanaerobacteraceae</taxon>
        <taxon>Thermodesulfitimonas</taxon>
    </lineage>
</organism>
<proteinExistence type="predicted"/>
<sequence length="171" mass="19869">MPVKPVVSVFSADEALLAAVAGELARWLGGPDYESPLLSFDQTRYYEREMGPGLKRRFYAFSRLIDAAELVALKRWAIEAEARWRYDGRRRVNIDPGYVSLAKLVLATTKDNVHRIYLGEGIYAEVTLYFCKGRFHPWPWTYPDYASPEYRAIFEHIRELYREQLRAAKQG</sequence>
<keyword evidence="2" id="KW-1185">Reference proteome</keyword>
<name>A0A3N5BTS5_9THEO</name>
<accession>A0A3N5BTS5</accession>
<comment type="caution">
    <text evidence="1">The sequence shown here is derived from an EMBL/GenBank/DDBJ whole genome shotgun (WGS) entry which is preliminary data.</text>
</comment>
<dbReference type="AlphaFoldDB" id="A0A3N5BTS5"/>
<evidence type="ECO:0000313" key="1">
    <source>
        <dbReference type="EMBL" id="RPF49265.1"/>
    </source>
</evidence>